<dbReference type="Proteomes" id="UP000636709">
    <property type="component" value="Unassembled WGS sequence"/>
</dbReference>
<organism evidence="3 4">
    <name type="scientific">Digitaria exilis</name>
    <dbReference type="NCBI Taxonomy" id="1010633"/>
    <lineage>
        <taxon>Eukaryota</taxon>
        <taxon>Viridiplantae</taxon>
        <taxon>Streptophyta</taxon>
        <taxon>Embryophyta</taxon>
        <taxon>Tracheophyta</taxon>
        <taxon>Spermatophyta</taxon>
        <taxon>Magnoliopsida</taxon>
        <taxon>Liliopsida</taxon>
        <taxon>Poales</taxon>
        <taxon>Poaceae</taxon>
        <taxon>PACMAD clade</taxon>
        <taxon>Panicoideae</taxon>
        <taxon>Panicodae</taxon>
        <taxon>Paniceae</taxon>
        <taxon>Anthephorinae</taxon>
        <taxon>Digitaria</taxon>
    </lineage>
</organism>
<gene>
    <name evidence="3" type="ORF">HU200_027482</name>
</gene>
<proteinExistence type="inferred from homology"/>
<dbReference type="AlphaFoldDB" id="A0A835BTM3"/>
<dbReference type="EMBL" id="JACEFO010001734">
    <property type="protein sequence ID" value="KAF8714943.1"/>
    <property type="molecule type" value="Genomic_DNA"/>
</dbReference>
<dbReference type="InterPro" id="IPR036291">
    <property type="entry name" value="NAD(P)-bd_dom_sf"/>
</dbReference>
<dbReference type="SUPFAM" id="SSF51735">
    <property type="entry name" value="NAD(P)-binding Rossmann-fold domains"/>
    <property type="match status" value="1"/>
</dbReference>
<dbReference type="OrthoDB" id="2102561at2759"/>
<sequence>MAAFSGEEQCRYPRPVALVTDCLDGSTLHSMALSFAAAGFAVVATAPSRGSMRDLEGDPRFLLLELDLWSAESVRAALAEALRVYGDINVLVTRNGIRLVPPPLAERLLGTWTARDKSPGAARFVVCAGDLSERGHGMHNSSTVTNA</sequence>
<reference evidence="3" key="1">
    <citation type="submission" date="2020-07" db="EMBL/GenBank/DDBJ databases">
        <title>Genome sequence and genetic diversity analysis of an under-domesticated orphan crop, white fonio (Digitaria exilis).</title>
        <authorList>
            <person name="Bennetzen J.L."/>
            <person name="Chen S."/>
            <person name="Ma X."/>
            <person name="Wang X."/>
            <person name="Yssel A.E.J."/>
            <person name="Chaluvadi S.R."/>
            <person name="Johnson M."/>
            <person name="Gangashetty P."/>
            <person name="Hamidou F."/>
            <person name="Sanogo M.D."/>
            <person name="Zwaenepoel A."/>
            <person name="Wallace J."/>
            <person name="Van De Peer Y."/>
            <person name="Van Deynze A."/>
        </authorList>
    </citation>
    <scope>NUCLEOTIDE SEQUENCE</scope>
    <source>
        <tissue evidence="3">Leaves</tissue>
    </source>
</reference>
<dbReference type="PANTHER" id="PTHR44169:SF6">
    <property type="entry name" value="NADPH-DEPENDENT 1-ACYLDIHYDROXYACETONE PHOSPHATE REDUCTASE"/>
    <property type="match status" value="1"/>
</dbReference>
<comment type="caution">
    <text evidence="3">The sequence shown here is derived from an EMBL/GenBank/DDBJ whole genome shotgun (WGS) entry which is preliminary data.</text>
</comment>
<evidence type="ECO:0000256" key="1">
    <source>
        <dbReference type="ARBA" id="ARBA00006484"/>
    </source>
</evidence>
<keyword evidence="4" id="KW-1185">Reference proteome</keyword>
<evidence type="ECO:0000313" key="3">
    <source>
        <dbReference type="EMBL" id="KAF8714943.1"/>
    </source>
</evidence>
<name>A0A835BTM3_9POAL</name>
<dbReference type="GO" id="GO:0005783">
    <property type="term" value="C:endoplasmic reticulum"/>
    <property type="evidence" value="ECO:0007669"/>
    <property type="project" value="TreeGrafter"/>
</dbReference>
<comment type="similarity">
    <text evidence="1">Belongs to the short-chain dehydrogenases/reductases (SDR) family.</text>
</comment>
<evidence type="ECO:0000313" key="4">
    <source>
        <dbReference type="Proteomes" id="UP000636709"/>
    </source>
</evidence>
<protein>
    <submittedName>
        <fullName evidence="3">Uncharacterized protein</fullName>
    </submittedName>
</protein>
<evidence type="ECO:0000256" key="2">
    <source>
        <dbReference type="ARBA" id="ARBA00023002"/>
    </source>
</evidence>
<dbReference type="Gene3D" id="3.40.50.720">
    <property type="entry name" value="NAD(P)-binding Rossmann-like Domain"/>
    <property type="match status" value="1"/>
</dbReference>
<dbReference type="PANTHER" id="PTHR44169">
    <property type="entry name" value="NADPH-DEPENDENT 1-ACYLDIHYDROXYACETONE PHOSPHATE REDUCTASE"/>
    <property type="match status" value="1"/>
</dbReference>
<keyword evidence="2" id="KW-0560">Oxidoreductase</keyword>
<dbReference type="GO" id="GO:0016491">
    <property type="term" value="F:oxidoreductase activity"/>
    <property type="evidence" value="ECO:0007669"/>
    <property type="project" value="UniProtKB-KW"/>
</dbReference>
<accession>A0A835BTM3</accession>